<protein>
    <submittedName>
        <fullName evidence="1">Uncharacterized protein</fullName>
    </submittedName>
</protein>
<proteinExistence type="predicted"/>
<organism evidence="1 2">
    <name type="scientific">Rhizophagus irregularis (strain DAOM 197198w)</name>
    <name type="common">Glomus intraradices</name>
    <dbReference type="NCBI Taxonomy" id="1432141"/>
    <lineage>
        <taxon>Eukaryota</taxon>
        <taxon>Fungi</taxon>
        <taxon>Fungi incertae sedis</taxon>
        <taxon>Mucoromycota</taxon>
        <taxon>Glomeromycotina</taxon>
        <taxon>Glomeromycetes</taxon>
        <taxon>Glomerales</taxon>
        <taxon>Glomeraceae</taxon>
        <taxon>Rhizophagus</taxon>
    </lineage>
</organism>
<dbReference type="HOGENOM" id="CLU_159697_0_0_1"/>
<reference evidence="1 2" key="1">
    <citation type="submission" date="2014-02" db="EMBL/GenBank/DDBJ databases">
        <title>Single nucleus genome sequencing reveals high similarity among nuclei of an endomycorrhizal fungus.</title>
        <authorList>
            <person name="Lin K."/>
            <person name="Geurts R."/>
            <person name="Zhang Z."/>
            <person name="Limpens E."/>
            <person name="Saunders D.G."/>
            <person name="Mu D."/>
            <person name="Pang E."/>
            <person name="Cao H."/>
            <person name="Cha H."/>
            <person name="Lin T."/>
            <person name="Zhou Q."/>
            <person name="Shang Y."/>
            <person name="Li Y."/>
            <person name="Ivanov S."/>
            <person name="Sharma T."/>
            <person name="Velzen R.V."/>
            <person name="Ruijter N.D."/>
            <person name="Aanen D.K."/>
            <person name="Win J."/>
            <person name="Kamoun S."/>
            <person name="Bisseling T."/>
            <person name="Huang S."/>
        </authorList>
    </citation>
    <scope>NUCLEOTIDE SEQUENCE [LARGE SCALE GENOMIC DNA]</scope>
    <source>
        <strain evidence="2">DAOM197198w</strain>
    </source>
</reference>
<gene>
    <name evidence="1" type="ORF">RirG_164560</name>
</gene>
<evidence type="ECO:0000313" key="1">
    <source>
        <dbReference type="EMBL" id="EXX62142.1"/>
    </source>
</evidence>
<dbReference type="AlphaFoldDB" id="A0A015IY30"/>
<sequence>MEDLNLPESTFDLTELLDKDLLISENETYDEYEDSEENKDLEENLMDENEIFYSENEIDNNNKSLFELDFNAFANAKKFVQQDISDEENNFGDIEIDFSETESDEECDEIIDKIENDENLSPCVIIDMYDGKIQRCNSAKNLRRLW</sequence>
<keyword evidence="2" id="KW-1185">Reference proteome</keyword>
<accession>A0A015IY30</accession>
<dbReference type="EMBL" id="JEMT01024846">
    <property type="protein sequence ID" value="EXX62142.1"/>
    <property type="molecule type" value="Genomic_DNA"/>
</dbReference>
<name>A0A015IY30_RHIIW</name>
<evidence type="ECO:0000313" key="2">
    <source>
        <dbReference type="Proteomes" id="UP000022910"/>
    </source>
</evidence>
<dbReference type="OrthoDB" id="10445497at2759"/>
<dbReference type="Proteomes" id="UP000022910">
    <property type="component" value="Unassembled WGS sequence"/>
</dbReference>
<comment type="caution">
    <text evidence="1">The sequence shown here is derived from an EMBL/GenBank/DDBJ whole genome shotgun (WGS) entry which is preliminary data.</text>
</comment>